<evidence type="ECO:0000256" key="3">
    <source>
        <dbReference type="ARBA" id="ARBA00022737"/>
    </source>
</evidence>
<dbReference type="CDD" id="cd05702">
    <property type="entry name" value="S1_Rrp5_repeat_hs11_sc8"/>
    <property type="match status" value="1"/>
</dbReference>
<dbReference type="Pfam" id="PF05843">
    <property type="entry name" value="Suf"/>
    <property type="match status" value="1"/>
</dbReference>
<feature type="compositionally biased region" description="Basic residues" evidence="5">
    <location>
        <begin position="409"/>
        <end position="419"/>
    </location>
</feature>
<feature type="compositionally biased region" description="Acidic residues" evidence="5">
    <location>
        <begin position="493"/>
        <end position="502"/>
    </location>
</feature>
<keyword evidence="3" id="KW-0677">Repeat</keyword>
<comment type="subcellular location">
    <subcellularLocation>
        <location evidence="1">Nucleus</location>
        <location evidence="1">Nucleolus</location>
    </subcellularLocation>
</comment>
<dbReference type="PANTHER" id="PTHR23270:SF10">
    <property type="entry name" value="PROTEIN RRP5 HOMOLOG"/>
    <property type="match status" value="1"/>
</dbReference>
<dbReference type="Proteomes" id="UP001162483">
    <property type="component" value="Unassembled WGS sequence"/>
</dbReference>
<evidence type="ECO:0000313" key="7">
    <source>
        <dbReference type="EMBL" id="CAI9546186.1"/>
    </source>
</evidence>
<feature type="compositionally biased region" description="Basic and acidic residues" evidence="5">
    <location>
        <begin position="512"/>
        <end position="528"/>
    </location>
</feature>
<evidence type="ECO:0000256" key="2">
    <source>
        <dbReference type="ARBA" id="ARBA00022552"/>
    </source>
</evidence>
<dbReference type="PROSITE" id="PS50126">
    <property type="entry name" value="S1"/>
    <property type="match status" value="3"/>
</dbReference>
<dbReference type="Gene3D" id="1.25.40.10">
    <property type="entry name" value="Tetratricopeptide repeat domain"/>
    <property type="match status" value="2"/>
</dbReference>
<keyword evidence="4" id="KW-0539">Nucleus</keyword>
<reference evidence="7" key="1">
    <citation type="submission" date="2023-05" db="EMBL/GenBank/DDBJ databases">
        <authorList>
            <person name="Stuckert A."/>
        </authorList>
    </citation>
    <scope>NUCLEOTIDE SEQUENCE</scope>
</reference>
<sequence length="707" mass="80096">MLMNMEFYWQCKIPAQEGKKGKMPLNFKKRKPLLGEIITGTVKSVKPTSVLVSITDKLMGSIHASQIMENVLTGALPTSKLRPKQSVTCRVIGGRDIKTRKFLPISHPHLMHSVLELSVLPSLLNTEVNVEREKPLNTYSSGDVVTCYVGKYNRMKQCLEVEISHGVRGKVEQLLISSSAKVFKRPEKHFKHGEALSATVVEVDKTRKKLFLSLIDLDALTEGCITYGCVKSVIPSTGLQITLPFGKTGRASLFQLNDCYDEISLEKFAAGMFVRCCILSVGTKIDVSLRESRINPGKVSKPIDEDISSIDFLKEGQLIKGFVSAVTEKGVFFRISSSLDGHILFKNVTCCYVEKIEMYKEHIPVGKLLTAKIISINKEKNHIELSLLSDDTGNPDVIPESAGFKLRIKKGDKRKRRRTKSESEVKSSKKKKSQESQDDEDSGVEVHCREKQEKKKAGKKSPAPRLQVSSGFSWDVSLNTLKTSLTDGKESSSDSEEDEEEECPKIQKTKSKQKEQEAEKRQTGKEVTDPSQQPQSINEYERLVLSSPNISTNWIQYMDFHLQATELEQARAVAERALQTIYFREEQEKLNVWVAMLNMENTYGTEETLLKVFERAVQYNDPLKAFQHLVEIYIKSEKFKEADELFNTMVKRFKQEKSVYWKYATFLLKQGQSEAAHRLLQRALKCLPEKEHVDVISKFAQLEFPSG</sequence>
<dbReference type="SUPFAM" id="SSF50249">
    <property type="entry name" value="Nucleic acid-binding proteins"/>
    <property type="match status" value="4"/>
</dbReference>
<feature type="domain" description="S1 motif" evidence="6">
    <location>
        <begin position="35"/>
        <end position="108"/>
    </location>
</feature>
<feature type="compositionally biased region" description="Basic and acidic residues" evidence="5">
    <location>
        <begin position="444"/>
        <end position="455"/>
    </location>
</feature>
<dbReference type="InterPro" id="IPR003107">
    <property type="entry name" value="HAT"/>
</dbReference>
<keyword evidence="2" id="KW-0698">rRNA processing</keyword>
<proteinExistence type="predicted"/>
<dbReference type="SMART" id="SM00316">
    <property type="entry name" value="S1"/>
    <property type="match status" value="4"/>
</dbReference>
<feature type="domain" description="S1 motif" evidence="6">
    <location>
        <begin position="142"/>
        <end position="215"/>
    </location>
</feature>
<dbReference type="PANTHER" id="PTHR23270">
    <property type="entry name" value="PROGRAMMED CELL DEATH PROTEIN 11 PRE-RRNA PROCESSING PROTEIN RRP5"/>
    <property type="match status" value="1"/>
</dbReference>
<evidence type="ECO:0000256" key="4">
    <source>
        <dbReference type="ARBA" id="ARBA00023242"/>
    </source>
</evidence>
<evidence type="ECO:0000256" key="1">
    <source>
        <dbReference type="ARBA" id="ARBA00004604"/>
    </source>
</evidence>
<feature type="region of interest" description="Disordered" evidence="5">
    <location>
        <begin position="409"/>
        <end position="468"/>
    </location>
</feature>
<dbReference type="SMART" id="SM00386">
    <property type="entry name" value="HAT"/>
    <property type="match status" value="3"/>
</dbReference>
<comment type="caution">
    <text evidence="7">The sequence shown here is derived from an EMBL/GenBank/DDBJ whole genome shotgun (WGS) entry which is preliminary data.</text>
</comment>
<dbReference type="InterPro" id="IPR003029">
    <property type="entry name" value="S1_domain"/>
</dbReference>
<accession>A0ABN9BF98</accession>
<dbReference type="InterPro" id="IPR012340">
    <property type="entry name" value="NA-bd_OB-fold"/>
</dbReference>
<evidence type="ECO:0000313" key="8">
    <source>
        <dbReference type="Proteomes" id="UP001162483"/>
    </source>
</evidence>
<feature type="domain" description="S1 motif" evidence="6">
    <location>
        <begin position="316"/>
        <end position="388"/>
    </location>
</feature>
<organism evidence="7 8">
    <name type="scientific">Staurois parvus</name>
    <dbReference type="NCBI Taxonomy" id="386267"/>
    <lineage>
        <taxon>Eukaryota</taxon>
        <taxon>Metazoa</taxon>
        <taxon>Chordata</taxon>
        <taxon>Craniata</taxon>
        <taxon>Vertebrata</taxon>
        <taxon>Euteleostomi</taxon>
        <taxon>Amphibia</taxon>
        <taxon>Batrachia</taxon>
        <taxon>Anura</taxon>
        <taxon>Neobatrachia</taxon>
        <taxon>Ranoidea</taxon>
        <taxon>Ranidae</taxon>
        <taxon>Staurois</taxon>
    </lineage>
</organism>
<dbReference type="SUPFAM" id="SSF48452">
    <property type="entry name" value="TPR-like"/>
    <property type="match status" value="1"/>
</dbReference>
<name>A0ABN9BF98_9NEOB</name>
<dbReference type="EMBL" id="CATNWA010003754">
    <property type="protein sequence ID" value="CAI9546186.1"/>
    <property type="molecule type" value="Genomic_DNA"/>
</dbReference>
<protein>
    <recommendedName>
        <fullName evidence="6">S1 motif domain-containing protein</fullName>
    </recommendedName>
</protein>
<dbReference type="InterPro" id="IPR011990">
    <property type="entry name" value="TPR-like_helical_dom_sf"/>
</dbReference>
<dbReference type="InterPro" id="IPR048058">
    <property type="entry name" value="Rrp5_S1_rpt_hs11_sc8"/>
</dbReference>
<evidence type="ECO:0000256" key="5">
    <source>
        <dbReference type="SAM" id="MobiDB-lite"/>
    </source>
</evidence>
<gene>
    <name evidence="7" type="ORF">SPARVUS_LOCUS2795474</name>
</gene>
<dbReference type="InterPro" id="IPR045209">
    <property type="entry name" value="Rrp5"/>
</dbReference>
<dbReference type="Pfam" id="PF23459">
    <property type="entry name" value="S1_RRP5"/>
    <property type="match status" value="3"/>
</dbReference>
<feature type="region of interest" description="Disordered" evidence="5">
    <location>
        <begin position="485"/>
        <end position="537"/>
    </location>
</feature>
<dbReference type="InterPro" id="IPR057302">
    <property type="entry name" value="Rrp5_S1"/>
</dbReference>
<keyword evidence="8" id="KW-1185">Reference proteome</keyword>
<evidence type="ECO:0000259" key="6">
    <source>
        <dbReference type="PROSITE" id="PS50126"/>
    </source>
</evidence>
<dbReference type="Gene3D" id="2.40.50.140">
    <property type="entry name" value="Nucleic acid-binding proteins"/>
    <property type="match status" value="3"/>
</dbReference>
<dbReference type="InterPro" id="IPR008847">
    <property type="entry name" value="Suf"/>
</dbReference>